<dbReference type="GO" id="GO:0008677">
    <property type="term" value="F:2-dehydropantoate 2-reductase activity"/>
    <property type="evidence" value="ECO:0007669"/>
    <property type="project" value="UniProtKB-EC"/>
</dbReference>
<gene>
    <name evidence="13" type="ORF">HGP31_21410</name>
</gene>
<keyword evidence="5 10" id="KW-0566">Pantothenate biosynthesis</keyword>
<keyword evidence="6 10" id="KW-0521">NADP</keyword>
<proteinExistence type="inferred from homology"/>
<dbReference type="Pfam" id="PF08546">
    <property type="entry name" value="ApbA_C"/>
    <property type="match status" value="1"/>
</dbReference>
<comment type="pathway">
    <text evidence="1 10">Cofactor biosynthesis; (R)-pantothenate biosynthesis; (R)-pantoate from 3-methyl-2-oxobutanoate: step 2/2.</text>
</comment>
<dbReference type="InterPro" id="IPR051402">
    <property type="entry name" value="KPR-Related"/>
</dbReference>
<dbReference type="InterPro" id="IPR036291">
    <property type="entry name" value="NAD(P)-bd_dom_sf"/>
</dbReference>
<dbReference type="KEGG" id="pum:HGP31_21410"/>
<evidence type="ECO:0000256" key="9">
    <source>
        <dbReference type="ARBA" id="ARBA00048793"/>
    </source>
</evidence>
<organism evidence="13 14">
    <name type="scientific">Pseudomonas umsongensis</name>
    <dbReference type="NCBI Taxonomy" id="198618"/>
    <lineage>
        <taxon>Bacteria</taxon>
        <taxon>Pseudomonadati</taxon>
        <taxon>Pseudomonadota</taxon>
        <taxon>Gammaproteobacteria</taxon>
        <taxon>Pseudomonadales</taxon>
        <taxon>Pseudomonadaceae</taxon>
        <taxon>Pseudomonas</taxon>
    </lineage>
</organism>
<dbReference type="FunFam" id="1.10.1040.10:FF:000017">
    <property type="entry name" value="2-dehydropantoate 2-reductase"/>
    <property type="match status" value="1"/>
</dbReference>
<dbReference type="InterPro" id="IPR013332">
    <property type="entry name" value="KPR_N"/>
</dbReference>
<dbReference type="PANTHER" id="PTHR21708">
    <property type="entry name" value="PROBABLE 2-DEHYDROPANTOATE 2-REDUCTASE"/>
    <property type="match status" value="1"/>
</dbReference>
<evidence type="ECO:0000256" key="4">
    <source>
        <dbReference type="ARBA" id="ARBA00019465"/>
    </source>
</evidence>
<evidence type="ECO:0000313" key="13">
    <source>
        <dbReference type="EMBL" id="QJC80756.1"/>
    </source>
</evidence>
<dbReference type="Gene3D" id="3.40.50.720">
    <property type="entry name" value="NAD(P)-binding Rossmann-like Domain"/>
    <property type="match status" value="1"/>
</dbReference>
<evidence type="ECO:0000256" key="7">
    <source>
        <dbReference type="ARBA" id="ARBA00023002"/>
    </source>
</evidence>
<dbReference type="InterPro" id="IPR003710">
    <property type="entry name" value="ApbA"/>
</dbReference>
<dbReference type="InterPro" id="IPR013328">
    <property type="entry name" value="6PGD_dom2"/>
</dbReference>
<evidence type="ECO:0000256" key="10">
    <source>
        <dbReference type="RuleBase" id="RU362068"/>
    </source>
</evidence>
<keyword evidence="7 10" id="KW-0560">Oxidoreductase</keyword>
<dbReference type="AlphaFoldDB" id="A0AAE7DFR5"/>
<evidence type="ECO:0000256" key="3">
    <source>
        <dbReference type="ARBA" id="ARBA00013014"/>
    </source>
</evidence>
<dbReference type="GeneID" id="72196171"/>
<dbReference type="GO" id="GO:0005737">
    <property type="term" value="C:cytoplasm"/>
    <property type="evidence" value="ECO:0007669"/>
    <property type="project" value="TreeGrafter"/>
</dbReference>
<dbReference type="NCBIfam" id="NF004887">
    <property type="entry name" value="PRK06249.1"/>
    <property type="match status" value="1"/>
</dbReference>
<evidence type="ECO:0000256" key="1">
    <source>
        <dbReference type="ARBA" id="ARBA00004994"/>
    </source>
</evidence>
<protein>
    <recommendedName>
        <fullName evidence="4 10">2-dehydropantoate 2-reductase</fullName>
        <ecNumber evidence="3 10">1.1.1.169</ecNumber>
    </recommendedName>
    <alternativeName>
        <fullName evidence="8 10">Ketopantoate reductase</fullName>
    </alternativeName>
</protein>
<name>A0AAE7DFR5_9PSED</name>
<dbReference type="SUPFAM" id="SSF48179">
    <property type="entry name" value="6-phosphogluconate dehydrogenase C-terminal domain-like"/>
    <property type="match status" value="1"/>
</dbReference>
<dbReference type="Proteomes" id="UP000501367">
    <property type="component" value="Chromosome"/>
</dbReference>
<evidence type="ECO:0000259" key="11">
    <source>
        <dbReference type="Pfam" id="PF02558"/>
    </source>
</evidence>
<comment type="catalytic activity">
    <reaction evidence="9 10">
        <text>(R)-pantoate + NADP(+) = 2-dehydropantoate + NADPH + H(+)</text>
        <dbReference type="Rhea" id="RHEA:16233"/>
        <dbReference type="ChEBI" id="CHEBI:11561"/>
        <dbReference type="ChEBI" id="CHEBI:15378"/>
        <dbReference type="ChEBI" id="CHEBI:15980"/>
        <dbReference type="ChEBI" id="CHEBI:57783"/>
        <dbReference type="ChEBI" id="CHEBI:58349"/>
        <dbReference type="EC" id="1.1.1.169"/>
    </reaction>
</comment>
<evidence type="ECO:0000259" key="12">
    <source>
        <dbReference type="Pfam" id="PF08546"/>
    </source>
</evidence>
<feature type="domain" description="Ketopantoate reductase C-terminal" evidence="12">
    <location>
        <begin position="191"/>
        <end position="311"/>
    </location>
</feature>
<evidence type="ECO:0000313" key="14">
    <source>
        <dbReference type="Proteomes" id="UP000501367"/>
    </source>
</evidence>
<dbReference type="Pfam" id="PF02558">
    <property type="entry name" value="ApbA"/>
    <property type="match status" value="1"/>
</dbReference>
<dbReference type="EMBL" id="CP051487">
    <property type="protein sequence ID" value="QJC80756.1"/>
    <property type="molecule type" value="Genomic_DNA"/>
</dbReference>
<feature type="domain" description="Ketopantoate reductase N-terminal" evidence="11">
    <location>
        <begin position="10"/>
        <end position="159"/>
    </location>
</feature>
<dbReference type="Gene3D" id="1.10.1040.10">
    <property type="entry name" value="N-(1-d-carboxylethyl)-l-norvaline Dehydrogenase, domain 2"/>
    <property type="match status" value="1"/>
</dbReference>
<dbReference type="GO" id="GO:0015940">
    <property type="term" value="P:pantothenate biosynthetic process"/>
    <property type="evidence" value="ECO:0007669"/>
    <property type="project" value="UniProtKB-KW"/>
</dbReference>
<evidence type="ECO:0000256" key="5">
    <source>
        <dbReference type="ARBA" id="ARBA00022655"/>
    </source>
</evidence>
<comment type="function">
    <text evidence="10">Catalyzes the NADPH-dependent reduction of ketopantoate into pantoic acid.</text>
</comment>
<accession>A0AAE7DFR5</accession>
<dbReference type="NCBIfam" id="TIGR00745">
    <property type="entry name" value="apbA_panE"/>
    <property type="match status" value="1"/>
</dbReference>
<comment type="similarity">
    <text evidence="2 10">Belongs to the ketopantoate reductase family.</text>
</comment>
<dbReference type="RefSeq" id="WP_020800386.1">
    <property type="nucleotide sequence ID" value="NZ_CP044409.1"/>
</dbReference>
<dbReference type="SUPFAM" id="SSF51735">
    <property type="entry name" value="NAD(P)-binding Rossmann-fold domains"/>
    <property type="match status" value="1"/>
</dbReference>
<dbReference type="EC" id="1.1.1.169" evidence="3 10"/>
<evidence type="ECO:0000256" key="6">
    <source>
        <dbReference type="ARBA" id="ARBA00022857"/>
    </source>
</evidence>
<dbReference type="InterPro" id="IPR013752">
    <property type="entry name" value="KPA_reductase"/>
</dbReference>
<reference evidence="13 14" key="1">
    <citation type="submission" date="2020-04" db="EMBL/GenBank/DDBJ databases">
        <authorList>
            <person name="Yao Y."/>
            <person name="He Z."/>
        </authorList>
    </citation>
    <scope>NUCLEOTIDE SEQUENCE [LARGE SCALE GENOMIC DNA]</scope>
    <source>
        <strain evidence="13 14">CY-1</strain>
    </source>
</reference>
<dbReference type="PANTHER" id="PTHR21708:SF26">
    <property type="entry name" value="2-DEHYDROPANTOATE 2-REDUCTASE"/>
    <property type="match status" value="1"/>
</dbReference>
<sequence length="318" mass="34122">MTGAVAKPTIGIIGTGAIGGFYGMMLAQAGYDVHFLLRSEFRAVAERGLQLHSAVHGALTLNPVQAYSAAEDMPPCDWLLVGAKTTSNRDLAPAIVQAAAPNARVLLLQNGLDVEDSLRELLPDALHVLGGLCYICVHRQGPGVITHQALGAVHVGYHSGPASDDPSRAAIVEEGAGLFRAAGIDAQAMANLHQARWQKLVWNIPYNGLSVLLGASTTPLMADADSRELITSLMAEVIQGATACGHEVPAGYAEQLLQVTQRMPDYWPSMYHDFLHKRPLELEAIYARPLAAAKAVGCELPRIEAMYRSLSFIDRRNT</sequence>
<evidence type="ECO:0000256" key="8">
    <source>
        <dbReference type="ARBA" id="ARBA00032024"/>
    </source>
</evidence>
<evidence type="ECO:0000256" key="2">
    <source>
        <dbReference type="ARBA" id="ARBA00007870"/>
    </source>
</evidence>
<dbReference type="InterPro" id="IPR008927">
    <property type="entry name" value="6-PGluconate_DH-like_C_sf"/>
</dbReference>